<dbReference type="Proteomes" id="UP000189800">
    <property type="component" value="Unassembled WGS sequence"/>
</dbReference>
<accession>A0A1T0CPH9</accession>
<organism evidence="1 2">
    <name type="scientific">Moraxella pluranimalium</name>
    <dbReference type="NCBI Taxonomy" id="470453"/>
    <lineage>
        <taxon>Bacteria</taxon>
        <taxon>Pseudomonadati</taxon>
        <taxon>Pseudomonadota</taxon>
        <taxon>Gammaproteobacteria</taxon>
        <taxon>Moraxellales</taxon>
        <taxon>Moraxellaceae</taxon>
        <taxon>Moraxella</taxon>
    </lineage>
</organism>
<dbReference type="STRING" id="470453.B0680_05565"/>
<comment type="caution">
    <text evidence="1">The sequence shown here is derived from an EMBL/GenBank/DDBJ whole genome shotgun (WGS) entry which is preliminary data.</text>
</comment>
<proteinExistence type="predicted"/>
<protein>
    <submittedName>
        <fullName evidence="1">Uncharacterized protein</fullName>
    </submittedName>
</protein>
<keyword evidence="2" id="KW-1185">Reference proteome</keyword>
<reference evidence="1 2" key="1">
    <citation type="submission" date="2017-02" db="EMBL/GenBank/DDBJ databases">
        <title>Draft genome sequence of Moraxella pluranimalium CCUG 54913T type strain.</title>
        <authorList>
            <person name="Salva-Serra F."/>
            <person name="Engstrom-Jakobsson H."/>
            <person name="Thorell K."/>
            <person name="Jaen-Luchoro D."/>
            <person name="Gonzales-Siles L."/>
            <person name="Karlsson R."/>
            <person name="Yazdan S."/>
            <person name="Boulund F."/>
            <person name="Johnning A."/>
            <person name="Engstrand L."/>
            <person name="Kristiansson E."/>
            <person name="Moore E."/>
        </authorList>
    </citation>
    <scope>NUCLEOTIDE SEQUENCE [LARGE SCALE GENOMIC DNA]</scope>
    <source>
        <strain evidence="1 2">CCUG 54913</strain>
    </source>
</reference>
<dbReference type="AlphaFoldDB" id="A0A1T0CPH9"/>
<sequence>MGMTIKAELSLSELEATATIIDALLMRMSTLNRYSDDDSIITAGQLKNMDVVINTYTGEYGLVIAMSSYNYHNGYPKAYMGIIKLETGLHCAIDQTELVPIRTIDELEARKARTALVDILAYDYGIQVDRAYGNEDARPKAQESQCQIIQ</sequence>
<evidence type="ECO:0000313" key="1">
    <source>
        <dbReference type="EMBL" id="OOS24246.1"/>
    </source>
</evidence>
<evidence type="ECO:0000313" key="2">
    <source>
        <dbReference type="Proteomes" id="UP000189800"/>
    </source>
</evidence>
<gene>
    <name evidence="1" type="ORF">B0680_05565</name>
</gene>
<dbReference type="EMBL" id="MUYU01000012">
    <property type="protein sequence ID" value="OOS24246.1"/>
    <property type="molecule type" value="Genomic_DNA"/>
</dbReference>
<name>A0A1T0CPH9_9GAMM</name>